<dbReference type="AlphaFoldDB" id="A0AAP0JE17"/>
<sequence length="388" mass="42022">MVPAFLLRTTLFKRISSSLAQPRQISSRSPLLISPSLDSHRPLSSSTQFPQISTTITTTTTTTASLSNHTNAFITSAYQSVRIHCRRDVADLLSEALLCFGANSASIDELDNCDDNEEICISSIFTECQDVDDCLSRAADSIGLKKMPRYEVVTDEECGWIQKTQESFRPVEVTEDLWIVPQWISPPDARATNIILNPGLAFGTGDHPTTKLCLLLLCSSVKGGELFLDYGTGSGVLAVAAQKLGASLSVGIDTDDEAITSAHQNATLNNIGPEEMKLFLVSSTGAPELGRKCGNEESEIPNGVDFLAEKEKYDIVIANILLNPLLELADQIVAYAKPGAIVGLSGILCEQLPQIKECYSKYLEAMSVSEMDGWACVSGTKRLNFNSN</sequence>
<keyword evidence="3" id="KW-0489">Methyltransferase</keyword>
<dbReference type="Proteomes" id="UP001419268">
    <property type="component" value="Unassembled WGS sequence"/>
</dbReference>
<keyword evidence="10" id="KW-1185">Reference proteome</keyword>
<keyword evidence="2" id="KW-0963">Cytoplasm</keyword>
<dbReference type="Gene3D" id="3.40.50.150">
    <property type="entry name" value="Vaccinia Virus protein VP39"/>
    <property type="match status" value="1"/>
</dbReference>
<reference evidence="9 10" key="1">
    <citation type="submission" date="2024-01" db="EMBL/GenBank/DDBJ databases">
        <title>Genome assemblies of Stephania.</title>
        <authorList>
            <person name="Yang L."/>
        </authorList>
    </citation>
    <scope>NUCLEOTIDE SEQUENCE [LARGE SCALE GENOMIC DNA]</scope>
    <source>
        <strain evidence="9">JXDWG</strain>
        <tissue evidence="9">Leaf</tissue>
    </source>
</reference>
<dbReference type="HAMAP" id="MF_00735">
    <property type="entry name" value="Methyltr_PrmA"/>
    <property type="match status" value="1"/>
</dbReference>
<dbReference type="PANTHER" id="PTHR43648">
    <property type="entry name" value="ELECTRON TRANSFER FLAVOPROTEIN BETA SUBUNIT LYSINE METHYLTRANSFERASE"/>
    <property type="match status" value="1"/>
</dbReference>
<keyword evidence="4" id="KW-0808">Transferase</keyword>
<evidence type="ECO:0000256" key="1">
    <source>
        <dbReference type="ARBA" id="ARBA00009741"/>
    </source>
</evidence>
<dbReference type="InterPro" id="IPR029063">
    <property type="entry name" value="SAM-dependent_MTases_sf"/>
</dbReference>
<dbReference type="SUPFAM" id="SSF53335">
    <property type="entry name" value="S-adenosyl-L-methionine-dependent methyltransferases"/>
    <property type="match status" value="1"/>
</dbReference>
<evidence type="ECO:0000256" key="8">
    <source>
        <dbReference type="ARBA" id="ARBA00042266"/>
    </source>
</evidence>
<evidence type="ECO:0000313" key="9">
    <source>
        <dbReference type="EMBL" id="KAK9131855.1"/>
    </source>
</evidence>
<evidence type="ECO:0000256" key="2">
    <source>
        <dbReference type="ARBA" id="ARBA00022490"/>
    </source>
</evidence>
<proteinExistence type="inferred from homology"/>
<comment type="similarity">
    <text evidence="6">Belongs to the methyltransferase superfamily. ETFBKMT family.</text>
</comment>
<organism evidence="9 10">
    <name type="scientific">Stephania cephalantha</name>
    <dbReference type="NCBI Taxonomy" id="152367"/>
    <lineage>
        <taxon>Eukaryota</taxon>
        <taxon>Viridiplantae</taxon>
        <taxon>Streptophyta</taxon>
        <taxon>Embryophyta</taxon>
        <taxon>Tracheophyta</taxon>
        <taxon>Spermatophyta</taxon>
        <taxon>Magnoliopsida</taxon>
        <taxon>Ranunculales</taxon>
        <taxon>Menispermaceae</taxon>
        <taxon>Menispermoideae</taxon>
        <taxon>Cissampelideae</taxon>
        <taxon>Stephania</taxon>
    </lineage>
</organism>
<dbReference type="InterPro" id="IPR050078">
    <property type="entry name" value="Ribosomal_L11_MeTrfase_PrmA"/>
</dbReference>
<dbReference type="CDD" id="cd02440">
    <property type="entry name" value="AdoMet_MTases"/>
    <property type="match status" value="1"/>
</dbReference>
<evidence type="ECO:0000256" key="3">
    <source>
        <dbReference type="ARBA" id="ARBA00022603"/>
    </source>
</evidence>
<dbReference type="PANTHER" id="PTHR43648:SF1">
    <property type="entry name" value="ELECTRON TRANSFER FLAVOPROTEIN BETA SUBUNIT LYSINE METHYLTRANSFERASE"/>
    <property type="match status" value="1"/>
</dbReference>
<evidence type="ECO:0000313" key="10">
    <source>
        <dbReference type="Proteomes" id="UP001419268"/>
    </source>
</evidence>
<evidence type="ECO:0000256" key="4">
    <source>
        <dbReference type="ARBA" id="ARBA00022679"/>
    </source>
</evidence>
<evidence type="ECO:0000256" key="7">
    <source>
        <dbReference type="ARBA" id="ARBA00041867"/>
    </source>
</evidence>
<dbReference type="EMBL" id="JBBNAG010000005">
    <property type="protein sequence ID" value="KAK9131855.1"/>
    <property type="molecule type" value="Genomic_DNA"/>
</dbReference>
<keyword evidence="5" id="KW-0949">S-adenosyl-L-methionine</keyword>
<accession>A0AAP0JE17</accession>
<dbReference type="GO" id="GO:0016279">
    <property type="term" value="F:protein-lysine N-methyltransferase activity"/>
    <property type="evidence" value="ECO:0007669"/>
    <property type="project" value="TreeGrafter"/>
</dbReference>
<dbReference type="Pfam" id="PF06325">
    <property type="entry name" value="PrmA"/>
    <property type="match status" value="1"/>
</dbReference>
<comment type="caution">
    <text evidence="9">The sequence shown here is derived from an EMBL/GenBank/DDBJ whole genome shotgun (WGS) entry which is preliminary data.</text>
</comment>
<name>A0AAP0JE17_9MAGN</name>
<dbReference type="InterPro" id="IPR004498">
    <property type="entry name" value="Ribosomal_PrmA_MeTrfase"/>
</dbReference>
<dbReference type="GO" id="GO:0032259">
    <property type="term" value="P:methylation"/>
    <property type="evidence" value="ECO:0007669"/>
    <property type="project" value="UniProtKB-KW"/>
</dbReference>
<gene>
    <name evidence="9" type="ORF">Scep_011383</name>
</gene>
<protein>
    <recommendedName>
        <fullName evidence="8">ETFB lysine methyltransferase</fullName>
    </recommendedName>
    <alternativeName>
        <fullName evidence="7">Protein N-lysine methyltransferase METTL20</fullName>
    </alternativeName>
</protein>
<evidence type="ECO:0000256" key="6">
    <source>
        <dbReference type="ARBA" id="ARBA00037932"/>
    </source>
</evidence>
<dbReference type="GO" id="GO:0005739">
    <property type="term" value="C:mitochondrion"/>
    <property type="evidence" value="ECO:0007669"/>
    <property type="project" value="TreeGrafter"/>
</dbReference>
<evidence type="ECO:0000256" key="5">
    <source>
        <dbReference type="ARBA" id="ARBA00022691"/>
    </source>
</evidence>
<comment type="similarity">
    <text evidence="1">Belongs to the methyltransferase superfamily. PrmA family.</text>
</comment>